<dbReference type="GO" id="GO:0016491">
    <property type="term" value="F:oxidoreductase activity"/>
    <property type="evidence" value="ECO:0007669"/>
    <property type="project" value="UniProtKB-KW"/>
</dbReference>
<feature type="transmembrane region" description="Helical" evidence="3">
    <location>
        <begin position="6"/>
        <end position="26"/>
    </location>
</feature>
<reference evidence="4 5" key="1">
    <citation type="submission" date="2018-09" db="EMBL/GenBank/DDBJ databases">
        <authorList>
            <person name="Le Fleche-Mateos A."/>
        </authorList>
    </citation>
    <scope>NUCLEOTIDE SEQUENCE [LARGE SCALE GENOMIC DNA]</scope>
    <source>
        <strain evidence="4 5">DSM 27399</strain>
    </source>
</reference>
<keyword evidence="3" id="KW-1133">Transmembrane helix</keyword>
<dbReference type="Pfam" id="PF02615">
    <property type="entry name" value="Ldh_2"/>
    <property type="match status" value="1"/>
</dbReference>
<keyword evidence="2" id="KW-0560">Oxidoreductase</keyword>
<evidence type="ECO:0000313" key="4">
    <source>
        <dbReference type="EMBL" id="RJT39836.1"/>
    </source>
</evidence>
<dbReference type="SUPFAM" id="SSF89733">
    <property type="entry name" value="L-sulfolactate dehydrogenase-like"/>
    <property type="match status" value="1"/>
</dbReference>
<keyword evidence="3" id="KW-0472">Membrane</keyword>
<dbReference type="Proteomes" id="UP000284908">
    <property type="component" value="Unassembled WGS sequence"/>
</dbReference>
<evidence type="ECO:0000256" key="2">
    <source>
        <dbReference type="ARBA" id="ARBA00023002"/>
    </source>
</evidence>
<dbReference type="Gene3D" id="3.30.1370.60">
    <property type="entry name" value="Hypothetical oxidoreductase yiak, domain 2"/>
    <property type="match status" value="1"/>
</dbReference>
<evidence type="ECO:0000256" key="1">
    <source>
        <dbReference type="ARBA" id="ARBA00006056"/>
    </source>
</evidence>
<evidence type="ECO:0000256" key="3">
    <source>
        <dbReference type="SAM" id="Phobius"/>
    </source>
</evidence>
<dbReference type="InterPro" id="IPR043144">
    <property type="entry name" value="Mal/L-sulf/L-lact_DH-like_ah"/>
</dbReference>
<dbReference type="PANTHER" id="PTHR11091:SF0">
    <property type="entry name" value="MALATE DEHYDROGENASE"/>
    <property type="match status" value="1"/>
</dbReference>
<comment type="similarity">
    <text evidence="1">Belongs to the LDH2/MDH2 oxidoreductase family.</text>
</comment>
<dbReference type="OrthoDB" id="9769447at2"/>
<dbReference type="InterPro" id="IPR036111">
    <property type="entry name" value="Mal/L-sulfo/L-lacto_DH-like_sf"/>
</dbReference>
<gene>
    <name evidence="4" type="ORF">D6C13_19905</name>
</gene>
<proteinExistence type="inferred from homology"/>
<keyword evidence="5" id="KW-1185">Reference proteome</keyword>
<dbReference type="AlphaFoldDB" id="A0A419N4I3"/>
<protein>
    <submittedName>
        <fullName evidence="4">Ldh family oxidoreductase</fullName>
    </submittedName>
</protein>
<dbReference type="Gene3D" id="1.10.1530.10">
    <property type="match status" value="1"/>
</dbReference>
<dbReference type="PANTHER" id="PTHR11091">
    <property type="entry name" value="OXIDOREDUCTASE-RELATED"/>
    <property type="match status" value="1"/>
</dbReference>
<sequence>MAEHSPAISLVWVLTGVSGLLMCTVFRDRVMLSDNQKVNVMRKRYDMQVLAALSYALLSRAGMPDDKARAVADVLVRGEGFGSPTHGLALLPAYLREIHQGGMNLEGEPRVIQDFAACLTWDGNKLPGPWLVQRAVSEAIARAERYGTATVCVQNSHHAACLSAYLQAATERGFIIFISLTDPGHRSVAPFGGTGAVLTSNPIALGAPTSGDPILIDMATSLATNAIVARKQAAGEHFSTPILQDAQGQPSGDPSLLTGDTPGTILPLGGTDAGHKGYALGLMVEILSGCLGGRGRGEVNEGWSAAITITLHSPAAMAGNDAYLKQIDALVQACHDSPPKPGIKRVRLPGERGLATLAEGQRNGVPLSESLIETLSQLAAEQGLSMPLPITSR</sequence>
<dbReference type="InterPro" id="IPR043143">
    <property type="entry name" value="Mal/L-sulf/L-lact_DH-like_NADP"/>
</dbReference>
<accession>A0A419N4I3</accession>
<dbReference type="EMBL" id="RAHH01000027">
    <property type="protein sequence ID" value="RJT39836.1"/>
    <property type="molecule type" value="Genomic_DNA"/>
</dbReference>
<name>A0A419N4I3_9GAMM</name>
<keyword evidence="3" id="KW-0812">Transmembrane</keyword>
<evidence type="ECO:0000313" key="5">
    <source>
        <dbReference type="Proteomes" id="UP000284908"/>
    </source>
</evidence>
<organism evidence="4 5">
    <name type="scientific">Rahnella woolbedingensis</name>
    <dbReference type="NCBI Taxonomy" id="1510574"/>
    <lineage>
        <taxon>Bacteria</taxon>
        <taxon>Pseudomonadati</taxon>
        <taxon>Pseudomonadota</taxon>
        <taxon>Gammaproteobacteria</taxon>
        <taxon>Enterobacterales</taxon>
        <taxon>Yersiniaceae</taxon>
        <taxon>Rahnella</taxon>
    </lineage>
</organism>
<comment type="caution">
    <text evidence="4">The sequence shown here is derived from an EMBL/GenBank/DDBJ whole genome shotgun (WGS) entry which is preliminary data.</text>
</comment>
<dbReference type="InterPro" id="IPR003767">
    <property type="entry name" value="Malate/L-lactate_DH-like"/>
</dbReference>